<reference evidence="2 3" key="1">
    <citation type="submission" date="2006-02" db="EMBL/GenBank/DDBJ databases">
        <authorList>
            <person name="Pinhassi J."/>
            <person name="Pedros-Alio C."/>
            <person name="Ferriera S."/>
            <person name="Johnson J."/>
            <person name="Kravitz S."/>
            <person name="Halpern A."/>
            <person name="Remington K."/>
            <person name="Beeson K."/>
            <person name="Tran B."/>
            <person name="Rogers Y.-H."/>
            <person name="Friedman R."/>
            <person name="Venter J.C."/>
        </authorList>
    </citation>
    <scope>NUCLEOTIDE SEQUENCE [LARGE SCALE GENOMIC DNA]</scope>
    <source>
        <strain evidence="2 3">MED92</strain>
    </source>
</reference>
<evidence type="ECO:0000256" key="1">
    <source>
        <dbReference type="SAM" id="SignalP"/>
    </source>
</evidence>
<sequence length="96" mass="11121">MKYLTFGLLLMASAAQATFLYAPDGSRISEGDSIAKVVEKMGQPLTKSQQQTCIKFKAEYCTQWVQFELWQYVAKGYYWRLDIREGKVHSLEWSLN</sequence>
<protein>
    <recommendedName>
        <fullName evidence="4">PepSY domain-containing protein</fullName>
    </recommendedName>
</protein>
<evidence type="ECO:0000313" key="2">
    <source>
        <dbReference type="EMBL" id="EAR62367.1"/>
    </source>
</evidence>
<dbReference type="RefSeq" id="WP_007020677.1">
    <property type="nucleotide sequence ID" value="NZ_CH724125.1"/>
</dbReference>
<dbReference type="OrthoDB" id="6120335at2"/>
<dbReference type="InterPro" id="IPR021268">
    <property type="entry name" value="DUF2845"/>
</dbReference>
<proteinExistence type="predicted"/>
<keyword evidence="3" id="KW-1185">Reference proteome</keyword>
<comment type="caution">
    <text evidence="2">The sequence shown here is derived from an EMBL/GenBank/DDBJ whole genome shotgun (WGS) entry which is preliminary data.</text>
</comment>
<dbReference type="Proteomes" id="UP000002171">
    <property type="component" value="Unassembled WGS sequence"/>
</dbReference>
<evidence type="ECO:0008006" key="4">
    <source>
        <dbReference type="Google" id="ProtNLM"/>
    </source>
</evidence>
<feature type="signal peptide" evidence="1">
    <location>
        <begin position="1"/>
        <end position="17"/>
    </location>
</feature>
<evidence type="ECO:0000313" key="3">
    <source>
        <dbReference type="Proteomes" id="UP000002171"/>
    </source>
</evidence>
<keyword evidence="1" id="KW-0732">Signal</keyword>
<accession>A0A7U8GSD1</accession>
<feature type="chain" id="PRO_5031120801" description="PepSY domain-containing protein" evidence="1">
    <location>
        <begin position="18"/>
        <end position="96"/>
    </location>
</feature>
<dbReference type="EMBL" id="AAOW01000003">
    <property type="protein sequence ID" value="EAR62367.1"/>
    <property type="molecule type" value="Genomic_DNA"/>
</dbReference>
<name>A0A7U8GSD1_NEPCE</name>
<dbReference type="Pfam" id="PF11006">
    <property type="entry name" value="DUF2845"/>
    <property type="match status" value="1"/>
</dbReference>
<dbReference type="AlphaFoldDB" id="A0A7U8GSD1"/>
<organism evidence="2 3">
    <name type="scientific">Neptuniibacter caesariensis</name>
    <dbReference type="NCBI Taxonomy" id="207954"/>
    <lineage>
        <taxon>Bacteria</taxon>
        <taxon>Pseudomonadati</taxon>
        <taxon>Pseudomonadota</taxon>
        <taxon>Gammaproteobacteria</taxon>
        <taxon>Oceanospirillales</taxon>
        <taxon>Oceanospirillaceae</taxon>
        <taxon>Neptuniibacter</taxon>
    </lineage>
</organism>
<gene>
    <name evidence="2" type="ORF">MED92_15058</name>
</gene>